<dbReference type="RefSeq" id="WP_260195983.1">
    <property type="nucleotide sequence ID" value="NZ_JAFFZE010000031.1"/>
</dbReference>
<evidence type="ECO:0000313" key="3">
    <source>
        <dbReference type="Proteomes" id="UP001156441"/>
    </source>
</evidence>
<protein>
    <recommendedName>
        <fullName evidence="4">DUF2188 domain-containing protein</fullName>
    </recommendedName>
</protein>
<feature type="compositionally biased region" description="Acidic residues" evidence="1">
    <location>
        <begin position="98"/>
        <end position="107"/>
    </location>
</feature>
<feature type="region of interest" description="Disordered" evidence="1">
    <location>
        <begin position="77"/>
        <end position="119"/>
    </location>
</feature>
<comment type="caution">
    <text evidence="2">The sequence shown here is derived from an EMBL/GenBank/DDBJ whole genome shotgun (WGS) entry which is preliminary data.</text>
</comment>
<name>A0ABT2JJJ0_9PSEU</name>
<evidence type="ECO:0000313" key="2">
    <source>
        <dbReference type="EMBL" id="MCT2588051.1"/>
    </source>
</evidence>
<organism evidence="2 3">
    <name type="scientific">Actinophytocola gossypii</name>
    <dbReference type="NCBI Taxonomy" id="2812003"/>
    <lineage>
        <taxon>Bacteria</taxon>
        <taxon>Bacillati</taxon>
        <taxon>Actinomycetota</taxon>
        <taxon>Actinomycetes</taxon>
        <taxon>Pseudonocardiales</taxon>
        <taxon>Pseudonocardiaceae</taxon>
    </lineage>
</organism>
<reference evidence="2 3" key="1">
    <citation type="submission" date="2021-02" db="EMBL/GenBank/DDBJ databases">
        <title>Actinophytocola xerophila sp. nov., isolated from soil of cotton cropping field.</title>
        <authorList>
            <person name="Huang R."/>
            <person name="Chen X."/>
            <person name="Ge X."/>
            <person name="Liu W."/>
        </authorList>
    </citation>
    <scope>NUCLEOTIDE SEQUENCE [LARGE SCALE GENOMIC DNA]</scope>
    <source>
        <strain evidence="2 3">S1-96</strain>
    </source>
</reference>
<keyword evidence="3" id="KW-1185">Reference proteome</keyword>
<accession>A0ABT2JJJ0</accession>
<evidence type="ECO:0008006" key="4">
    <source>
        <dbReference type="Google" id="ProtNLM"/>
    </source>
</evidence>
<gene>
    <name evidence="2" type="ORF">JT362_33575</name>
</gene>
<dbReference type="Proteomes" id="UP001156441">
    <property type="component" value="Unassembled WGS sequence"/>
</dbReference>
<evidence type="ECO:0000256" key="1">
    <source>
        <dbReference type="SAM" id="MobiDB-lite"/>
    </source>
</evidence>
<dbReference type="EMBL" id="JAFFZE010000031">
    <property type="protein sequence ID" value="MCT2588051.1"/>
    <property type="molecule type" value="Genomic_DNA"/>
</dbReference>
<proteinExistence type="predicted"/>
<sequence length="119" mass="12666">MRESIEVNYVPDGDDWQITVTGVGETREATATSLVTAREQAEELVAELVSEEAGRTVVHLLNGDALAFTSAYLSARLARPEESTQPPAPDEAATAEPSESDSDEPSSDEPAHRAPTNQG</sequence>